<dbReference type="InterPro" id="IPR009057">
    <property type="entry name" value="Homeodomain-like_sf"/>
</dbReference>
<reference evidence="7" key="1">
    <citation type="submission" date="2018-02" db="EMBL/GenBank/DDBJ databases">
        <authorList>
            <person name="Kim S.-K."/>
            <person name="Jung H.-I."/>
            <person name="Lee S.-W."/>
        </authorList>
    </citation>
    <scope>NUCLEOTIDE SEQUENCE</scope>
    <source>
        <strain evidence="7">SK3146</strain>
    </source>
</reference>
<dbReference type="PANTHER" id="PTHR43280:SF2">
    <property type="entry name" value="HTH-TYPE TRANSCRIPTIONAL REGULATOR EXSA"/>
    <property type="match status" value="1"/>
</dbReference>
<accession>A0ABY4RVJ1</accession>
<evidence type="ECO:0000256" key="3">
    <source>
        <dbReference type="ARBA" id="ARBA00023163"/>
    </source>
</evidence>
<proteinExistence type="predicted"/>
<keyword evidence="3" id="KW-0804">Transcription</keyword>
<dbReference type="SMART" id="SM00448">
    <property type="entry name" value="REC"/>
    <property type="match status" value="1"/>
</dbReference>
<dbReference type="InterPro" id="IPR011006">
    <property type="entry name" value="CheY-like_superfamily"/>
</dbReference>
<keyword evidence="2" id="KW-0238">DNA-binding</keyword>
<dbReference type="Proteomes" id="UP001057134">
    <property type="component" value="Chromosome"/>
</dbReference>
<protein>
    <submittedName>
        <fullName evidence="7">HTH-type transcriptional regulator YesS</fullName>
    </submittedName>
</protein>
<keyword evidence="4" id="KW-0597">Phosphoprotein</keyword>
<dbReference type="RefSeq" id="WP_249861190.1">
    <property type="nucleotide sequence ID" value="NZ_CP027059.1"/>
</dbReference>
<dbReference type="PROSITE" id="PS01124">
    <property type="entry name" value="HTH_ARAC_FAMILY_2"/>
    <property type="match status" value="1"/>
</dbReference>
<evidence type="ECO:0000259" key="6">
    <source>
        <dbReference type="PROSITE" id="PS50110"/>
    </source>
</evidence>
<evidence type="ECO:0000313" key="8">
    <source>
        <dbReference type="Proteomes" id="UP001057134"/>
    </source>
</evidence>
<dbReference type="CDD" id="cd17536">
    <property type="entry name" value="REC_YesN-like"/>
    <property type="match status" value="1"/>
</dbReference>
<name>A0ABY4RVJ1_9BACL</name>
<dbReference type="SUPFAM" id="SSF52172">
    <property type="entry name" value="CheY-like"/>
    <property type="match status" value="1"/>
</dbReference>
<dbReference type="InterPro" id="IPR001789">
    <property type="entry name" value="Sig_transdc_resp-reg_receiver"/>
</dbReference>
<dbReference type="SMART" id="SM00342">
    <property type="entry name" value="HTH_ARAC"/>
    <property type="match status" value="1"/>
</dbReference>
<dbReference type="PROSITE" id="PS50110">
    <property type="entry name" value="RESPONSE_REGULATORY"/>
    <property type="match status" value="1"/>
</dbReference>
<dbReference type="Pfam" id="PF12833">
    <property type="entry name" value="HTH_18"/>
    <property type="match status" value="1"/>
</dbReference>
<dbReference type="PROSITE" id="PS00041">
    <property type="entry name" value="HTH_ARAC_FAMILY_1"/>
    <property type="match status" value="1"/>
</dbReference>
<dbReference type="EMBL" id="CP027059">
    <property type="protein sequence ID" value="UQZ85573.1"/>
    <property type="molecule type" value="Genomic_DNA"/>
</dbReference>
<feature type="domain" description="HTH araC/xylS-type" evidence="5">
    <location>
        <begin position="401"/>
        <end position="500"/>
    </location>
</feature>
<evidence type="ECO:0000256" key="1">
    <source>
        <dbReference type="ARBA" id="ARBA00023015"/>
    </source>
</evidence>
<gene>
    <name evidence="7" type="primary">yesS_51</name>
    <name evidence="7" type="ORF">SK3146_04862</name>
</gene>
<feature type="modified residue" description="4-aspartylphosphate" evidence="4">
    <location>
        <position position="54"/>
    </location>
</feature>
<dbReference type="InterPro" id="IPR018062">
    <property type="entry name" value="HTH_AraC-typ_CS"/>
</dbReference>
<dbReference type="InterPro" id="IPR020449">
    <property type="entry name" value="Tscrpt_reg_AraC-type_HTH"/>
</dbReference>
<reference evidence="7" key="2">
    <citation type="journal article" date="2021" name="J Anim Sci Technol">
        <title>Complete genome sequence of Paenibacillus konkukensis sp. nov. SK3146 as a potential probiotic strain.</title>
        <authorList>
            <person name="Jung H.I."/>
            <person name="Park S."/>
            <person name="Niu K.M."/>
            <person name="Lee S.W."/>
            <person name="Kothari D."/>
            <person name="Yi K.J."/>
            <person name="Kim S.K."/>
        </authorList>
    </citation>
    <scope>NUCLEOTIDE SEQUENCE</scope>
    <source>
        <strain evidence="7">SK3146</strain>
    </source>
</reference>
<evidence type="ECO:0000256" key="2">
    <source>
        <dbReference type="ARBA" id="ARBA00023125"/>
    </source>
</evidence>
<evidence type="ECO:0000259" key="5">
    <source>
        <dbReference type="PROSITE" id="PS01124"/>
    </source>
</evidence>
<evidence type="ECO:0000256" key="4">
    <source>
        <dbReference type="PROSITE-ProRule" id="PRU00169"/>
    </source>
</evidence>
<dbReference type="SUPFAM" id="SSF46689">
    <property type="entry name" value="Homeodomain-like"/>
    <property type="match status" value="1"/>
</dbReference>
<dbReference type="Gene3D" id="3.40.50.2300">
    <property type="match status" value="1"/>
</dbReference>
<feature type="domain" description="Response regulatory" evidence="6">
    <location>
        <begin position="2"/>
        <end position="119"/>
    </location>
</feature>
<sequence length="504" mass="57785">MEILIVEDETLIRRGLERMICDLGYRVAGTADDGETALQWLESQTAPPDLIITDIFMKYVDGLELIGMVNAKYPSVKCALLSGHDDFRLAQQAISLKVCRYLTKPINREELRDALDEIRHEVEQEKLRKMDLLRWEQRHASSVLYVRDKLLSDLLESRLISSTDILQHADCFDFDLKGTLLSGGVIRLQETGRPMSQRDSLLYSVAVKHLFTETVLAEYRGFVLLKDSCTLAFGVCEDKPERLRKEAVQFADMSARMLGVPVVFGTGSRAANLLQFRQIFAEACEAMEQSSKERHFYPLELEQKLRVSMRAGDREEARTNIRLMIEAIAASPAPSDYVFHSFYKLIESLEALFRELELPFAAPQLAGLPRTGLMDRMNQWLQECVSALEPRRQEYPSEIVTKVIAHMQECYADGSLNLQHLADLVYVHPNYLTQMFRKTTGYSCMQYLARLRMEQAKKLLHESDLKISEIAEKVGYDNHLYFSSYFKKWIGKSPSDYKEGLSSQ</sequence>
<keyword evidence="1" id="KW-0805">Transcription regulation</keyword>
<dbReference type="PRINTS" id="PR00032">
    <property type="entry name" value="HTHARAC"/>
</dbReference>
<organism evidence="7 8">
    <name type="scientific">Paenibacillus konkukensis</name>
    <dbReference type="NCBI Taxonomy" id="2020716"/>
    <lineage>
        <taxon>Bacteria</taxon>
        <taxon>Bacillati</taxon>
        <taxon>Bacillota</taxon>
        <taxon>Bacilli</taxon>
        <taxon>Bacillales</taxon>
        <taxon>Paenibacillaceae</taxon>
        <taxon>Paenibacillus</taxon>
    </lineage>
</organism>
<dbReference type="InterPro" id="IPR018060">
    <property type="entry name" value="HTH_AraC"/>
</dbReference>
<keyword evidence="8" id="KW-1185">Reference proteome</keyword>
<dbReference type="PANTHER" id="PTHR43280">
    <property type="entry name" value="ARAC-FAMILY TRANSCRIPTIONAL REGULATOR"/>
    <property type="match status" value="1"/>
</dbReference>
<evidence type="ECO:0000313" key="7">
    <source>
        <dbReference type="EMBL" id="UQZ85573.1"/>
    </source>
</evidence>
<dbReference type="Pfam" id="PF00072">
    <property type="entry name" value="Response_reg"/>
    <property type="match status" value="1"/>
</dbReference>
<dbReference type="Gene3D" id="1.10.10.60">
    <property type="entry name" value="Homeodomain-like"/>
    <property type="match status" value="2"/>
</dbReference>